<protein>
    <submittedName>
        <fullName evidence="2">Uncharacterized protein</fullName>
    </submittedName>
</protein>
<evidence type="ECO:0000256" key="1">
    <source>
        <dbReference type="SAM" id="MobiDB-lite"/>
    </source>
</evidence>
<accession>A0A6J8BRX4</accession>
<dbReference type="AlphaFoldDB" id="A0A6J8BRX4"/>
<gene>
    <name evidence="2" type="ORF">MCOR_21372</name>
</gene>
<feature type="region of interest" description="Disordered" evidence="1">
    <location>
        <begin position="1"/>
        <end position="92"/>
    </location>
</feature>
<reference evidence="2 3" key="1">
    <citation type="submission" date="2020-06" db="EMBL/GenBank/DDBJ databases">
        <authorList>
            <person name="Li R."/>
            <person name="Bekaert M."/>
        </authorList>
    </citation>
    <scope>NUCLEOTIDE SEQUENCE [LARGE SCALE GENOMIC DNA]</scope>
    <source>
        <strain evidence="3">wild</strain>
    </source>
</reference>
<evidence type="ECO:0000313" key="2">
    <source>
        <dbReference type="EMBL" id="CAC5385870.1"/>
    </source>
</evidence>
<dbReference type="EMBL" id="CACVKT020003799">
    <property type="protein sequence ID" value="CAC5385870.1"/>
    <property type="molecule type" value="Genomic_DNA"/>
</dbReference>
<sequence length="181" mass="20527">MMNENPEQKENKEEKKEVFSERSERSPFKKPKPKDPKRVAAGKKGAEVRIRNAELRKKEVEKLKKENSKIKQITKDSDTETDYESNEHIPSVKKHSGSKVDYKFALFSIGIGIACRSNKMASALAMMLGGAITNAFAFSGSNYLFSHMGSNANEEKIRHDKAIEKLEKKHKQIGIKKNTKD</sequence>
<feature type="compositionally biased region" description="Basic and acidic residues" evidence="1">
    <location>
        <begin position="1"/>
        <end position="78"/>
    </location>
</feature>
<proteinExistence type="predicted"/>
<organism evidence="2 3">
    <name type="scientific">Mytilus coruscus</name>
    <name type="common">Sea mussel</name>
    <dbReference type="NCBI Taxonomy" id="42192"/>
    <lineage>
        <taxon>Eukaryota</taxon>
        <taxon>Metazoa</taxon>
        <taxon>Spiralia</taxon>
        <taxon>Lophotrochozoa</taxon>
        <taxon>Mollusca</taxon>
        <taxon>Bivalvia</taxon>
        <taxon>Autobranchia</taxon>
        <taxon>Pteriomorphia</taxon>
        <taxon>Mytilida</taxon>
        <taxon>Mytiloidea</taxon>
        <taxon>Mytilidae</taxon>
        <taxon>Mytilinae</taxon>
        <taxon>Mytilus</taxon>
    </lineage>
</organism>
<keyword evidence="3" id="KW-1185">Reference proteome</keyword>
<name>A0A6J8BRX4_MYTCO</name>
<evidence type="ECO:0000313" key="3">
    <source>
        <dbReference type="Proteomes" id="UP000507470"/>
    </source>
</evidence>
<dbReference type="Proteomes" id="UP000507470">
    <property type="component" value="Unassembled WGS sequence"/>
</dbReference>